<keyword evidence="1" id="KW-0812">Transmembrane</keyword>
<keyword evidence="1" id="KW-0472">Membrane</keyword>
<proteinExistence type="predicted"/>
<evidence type="ECO:0000313" key="2">
    <source>
        <dbReference type="EMBL" id="MDH6180751.1"/>
    </source>
</evidence>
<dbReference type="InterPro" id="IPR011990">
    <property type="entry name" value="TPR-like_helical_dom_sf"/>
</dbReference>
<feature type="transmembrane region" description="Helical" evidence="1">
    <location>
        <begin position="299"/>
        <end position="317"/>
    </location>
</feature>
<reference evidence="2 3" key="1">
    <citation type="submission" date="2023-04" db="EMBL/GenBank/DDBJ databases">
        <title>Genome Encyclopedia of Bacteria and Archaea VI: Functional Genomics of Type Strains.</title>
        <authorList>
            <person name="Whitman W."/>
        </authorList>
    </citation>
    <scope>NUCLEOTIDE SEQUENCE [LARGE SCALE GENOMIC DNA]</scope>
    <source>
        <strain evidence="2 3">SG_E_30_P1</strain>
    </source>
</reference>
<dbReference type="Proteomes" id="UP001160142">
    <property type="component" value="Unassembled WGS sequence"/>
</dbReference>
<gene>
    <name evidence="2" type="ORF">M2152_000933</name>
</gene>
<dbReference type="RefSeq" id="WP_322133090.1">
    <property type="nucleotide sequence ID" value="NZ_CP085036.1"/>
</dbReference>
<keyword evidence="1" id="KW-1133">Transmembrane helix</keyword>
<sequence length="318" mass="35287">MTALPDPSAPQFLEKMREFDASLTKPEKHYRKLLKTKPRLPHAERFAALYGLLHRLRREARFPEFAELVRKYETEFSSEPLFDTFRVTKAKWTADDARSLKEALEPAMRALKAFPDEPGVLHSYAELVATLAEMDSGTSAAELERALKSVNRAISLSSRKNANHFSTRARIMLLKGDYRSARADVATAISLEDSSGADFLRRITRYEGIRSMIAIRRSYDEFASKQNRLLAELNSFRREQLQLLGLLAAIIALLVGGITLSTRLDPDDASRLVLLSAGAVAIVFAGLSSLLAHASWARVTLSMGVGAGLIATALWVLP</sequence>
<organism evidence="2 3">
    <name type="scientific">Antiquaquibacter oligotrophicus</name>
    <dbReference type="NCBI Taxonomy" id="2880260"/>
    <lineage>
        <taxon>Bacteria</taxon>
        <taxon>Bacillati</taxon>
        <taxon>Actinomycetota</taxon>
        <taxon>Actinomycetes</taxon>
        <taxon>Micrococcales</taxon>
        <taxon>Microbacteriaceae</taxon>
        <taxon>Antiquaquibacter</taxon>
    </lineage>
</organism>
<name>A0ABT6KL82_9MICO</name>
<accession>A0ABT6KL82</accession>
<feature type="transmembrane region" description="Helical" evidence="1">
    <location>
        <begin position="243"/>
        <end position="260"/>
    </location>
</feature>
<evidence type="ECO:0000256" key="1">
    <source>
        <dbReference type="SAM" id="Phobius"/>
    </source>
</evidence>
<keyword evidence="3" id="KW-1185">Reference proteome</keyword>
<feature type="transmembrane region" description="Helical" evidence="1">
    <location>
        <begin position="272"/>
        <end position="292"/>
    </location>
</feature>
<protein>
    <submittedName>
        <fullName evidence="2">Tetratricopeptide (TPR) repeat protein</fullName>
    </submittedName>
</protein>
<dbReference type="Gene3D" id="1.25.40.10">
    <property type="entry name" value="Tetratricopeptide repeat domain"/>
    <property type="match status" value="1"/>
</dbReference>
<evidence type="ECO:0000313" key="3">
    <source>
        <dbReference type="Proteomes" id="UP001160142"/>
    </source>
</evidence>
<dbReference type="EMBL" id="JARXVQ010000001">
    <property type="protein sequence ID" value="MDH6180751.1"/>
    <property type="molecule type" value="Genomic_DNA"/>
</dbReference>
<comment type="caution">
    <text evidence="2">The sequence shown here is derived from an EMBL/GenBank/DDBJ whole genome shotgun (WGS) entry which is preliminary data.</text>
</comment>